<dbReference type="InterPro" id="IPR047215">
    <property type="entry name" value="Galactose_mutarotase-like"/>
</dbReference>
<evidence type="ECO:0000256" key="7">
    <source>
        <dbReference type="ARBA" id="ARBA00014165"/>
    </source>
</evidence>
<comment type="similarity">
    <text evidence="4 12">Belongs to the aldose epimerase family.</text>
</comment>
<dbReference type="GO" id="GO:0033499">
    <property type="term" value="P:galactose catabolic process via UDP-galactose, Leloir pathway"/>
    <property type="evidence" value="ECO:0007669"/>
    <property type="project" value="TreeGrafter"/>
</dbReference>
<feature type="active site" description="Proton donor" evidence="13">
    <location>
        <position position="181"/>
    </location>
</feature>
<dbReference type="InterPro" id="IPR015443">
    <property type="entry name" value="Aldose_1-epimerase"/>
</dbReference>
<dbReference type="NCBIfam" id="NF008277">
    <property type="entry name" value="PRK11055.1"/>
    <property type="match status" value="1"/>
</dbReference>
<sequence>MNAHKEPFGQTAEGREVFAYTLASSKGLRARITDYGATLVSLYVPDRNGHLEDIVLGFDDLQGYIDHTAYMGATVGRYANRIGGARFTLDGVEYTLAANNGPNHLHGGIKGFDKAVWDTNEVVAAEDEAWVKMTYLSPDGEEGYPGNLQCTVTYTLTNADELRITYEATTDKKTVVNLTNHSYWNLAGQGSGDVLSHELMLNAEKFTLIDKHLIPNGIIASVLDMPLDFIRARTIGSRIRQTGNGYDHNYVLSGTPGELKLCAQVREPKAGRVMEIHTTEPGVQLYTGNFLDGTPAGKGGATYDKHAGFCLETQHYPDSPNKPNFPSTVLEPGRTFTSQTVHKFSTK</sequence>
<gene>
    <name evidence="16" type="ORF">QJ522_07430</name>
</gene>
<evidence type="ECO:0000256" key="3">
    <source>
        <dbReference type="ARBA" id="ARBA00005028"/>
    </source>
</evidence>
<evidence type="ECO:0000256" key="2">
    <source>
        <dbReference type="ARBA" id="ARBA00004496"/>
    </source>
</evidence>
<keyword evidence="17" id="KW-1185">Reference proteome</keyword>
<feature type="binding site" evidence="14">
    <location>
        <position position="247"/>
    </location>
    <ligand>
        <name>beta-D-galactose</name>
        <dbReference type="ChEBI" id="CHEBI:27667"/>
    </ligand>
</feature>
<comment type="caution">
    <text evidence="16">The sequence shown here is derived from an EMBL/GenBank/DDBJ whole genome shotgun (WGS) entry which is preliminary data.</text>
</comment>
<evidence type="ECO:0000256" key="14">
    <source>
        <dbReference type="PIRSR" id="PIRSR005096-2"/>
    </source>
</evidence>
<keyword evidence="8" id="KW-0963">Cytoplasm</keyword>
<evidence type="ECO:0000313" key="17">
    <source>
        <dbReference type="Proteomes" id="UP001431776"/>
    </source>
</evidence>
<keyword evidence="10 12" id="KW-0413">Isomerase</keyword>
<accession>A0AAW6TX82</accession>
<reference evidence="16" key="1">
    <citation type="submission" date="2023-05" db="EMBL/GenBank/DDBJ databases">
        <title>Anaerotaeda fermentans gen. nov., sp. nov., a novel anaerobic planctomycete of the new family within the order Sedimentisphaerales isolated from Taman Peninsula, Russia.</title>
        <authorList>
            <person name="Khomyakova M.A."/>
            <person name="Merkel A.Y."/>
            <person name="Slobodkin A.I."/>
        </authorList>
    </citation>
    <scope>NUCLEOTIDE SEQUENCE</scope>
    <source>
        <strain evidence="16">M17dextr</strain>
    </source>
</reference>
<proteinExistence type="inferred from homology"/>
<evidence type="ECO:0000256" key="6">
    <source>
        <dbReference type="ARBA" id="ARBA00013185"/>
    </source>
</evidence>
<dbReference type="Proteomes" id="UP001431776">
    <property type="component" value="Unassembled WGS sequence"/>
</dbReference>
<dbReference type="SUPFAM" id="SSF74650">
    <property type="entry name" value="Galactose mutarotase-like"/>
    <property type="match status" value="1"/>
</dbReference>
<dbReference type="PANTHER" id="PTHR10091:SF0">
    <property type="entry name" value="GALACTOSE MUTAROTASE"/>
    <property type="match status" value="1"/>
</dbReference>
<evidence type="ECO:0000256" key="1">
    <source>
        <dbReference type="ARBA" id="ARBA00001614"/>
    </source>
</evidence>
<dbReference type="PANTHER" id="PTHR10091">
    <property type="entry name" value="ALDOSE-1-EPIMERASE"/>
    <property type="match status" value="1"/>
</dbReference>
<name>A0AAW6TX82_9BACT</name>
<evidence type="ECO:0000256" key="9">
    <source>
        <dbReference type="ARBA" id="ARBA00022553"/>
    </source>
</evidence>
<comment type="subcellular location">
    <subcellularLocation>
        <location evidence="2">Cytoplasm</location>
    </subcellularLocation>
</comment>
<evidence type="ECO:0000256" key="15">
    <source>
        <dbReference type="PIRSR" id="PIRSR005096-3"/>
    </source>
</evidence>
<dbReference type="InterPro" id="IPR008183">
    <property type="entry name" value="Aldose_1/G6P_1-epimerase"/>
</dbReference>
<evidence type="ECO:0000256" key="4">
    <source>
        <dbReference type="ARBA" id="ARBA00006206"/>
    </source>
</evidence>
<dbReference type="GO" id="GO:0004034">
    <property type="term" value="F:aldose 1-epimerase activity"/>
    <property type="evidence" value="ECO:0007669"/>
    <property type="project" value="UniProtKB-EC"/>
</dbReference>
<dbReference type="PIRSF" id="PIRSF005096">
    <property type="entry name" value="GALM"/>
    <property type="match status" value="1"/>
</dbReference>
<dbReference type="AlphaFoldDB" id="A0AAW6TX82"/>
<dbReference type="CDD" id="cd09019">
    <property type="entry name" value="galactose_mutarotase_like"/>
    <property type="match status" value="1"/>
</dbReference>
<feature type="active site" description="Proton acceptor" evidence="13">
    <location>
        <position position="312"/>
    </location>
</feature>
<evidence type="ECO:0000256" key="11">
    <source>
        <dbReference type="ARBA" id="ARBA00023277"/>
    </source>
</evidence>
<organism evidence="16 17">
    <name type="scientific">Anaerobaca lacustris</name>
    <dbReference type="NCBI Taxonomy" id="3044600"/>
    <lineage>
        <taxon>Bacteria</taxon>
        <taxon>Pseudomonadati</taxon>
        <taxon>Planctomycetota</taxon>
        <taxon>Phycisphaerae</taxon>
        <taxon>Sedimentisphaerales</taxon>
        <taxon>Anaerobacaceae</taxon>
        <taxon>Anaerobaca</taxon>
    </lineage>
</organism>
<evidence type="ECO:0000313" key="16">
    <source>
        <dbReference type="EMBL" id="MDI6448874.1"/>
    </source>
</evidence>
<evidence type="ECO:0000256" key="5">
    <source>
        <dbReference type="ARBA" id="ARBA00011245"/>
    </source>
</evidence>
<comment type="catalytic activity">
    <reaction evidence="1 12">
        <text>alpha-D-glucose = beta-D-glucose</text>
        <dbReference type="Rhea" id="RHEA:10264"/>
        <dbReference type="ChEBI" id="CHEBI:15903"/>
        <dbReference type="ChEBI" id="CHEBI:17925"/>
        <dbReference type="EC" id="5.1.3.3"/>
    </reaction>
</comment>
<evidence type="ECO:0000256" key="8">
    <source>
        <dbReference type="ARBA" id="ARBA00022490"/>
    </source>
</evidence>
<dbReference type="InterPro" id="IPR011013">
    <property type="entry name" value="Gal_mutarotase_sf_dom"/>
</dbReference>
<dbReference type="Gene3D" id="2.70.98.10">
    <property type="match status" value="1"/>
</dbReference>
<evidence type="ECO:0000256" key="13">
    <source>
        <dbReference type="PIRSR" id="PIRSR005096-1"/>
    </source>
</evidence>
<comment type="pathway">
    <text evidence="3 12">Carbohydrate metabolism; hexose metabolism.</text>
</comment>
<dbReference type="PROSITE" id="PS00545">
    <property type="entry name" value="ALDOSE_1_EPIMERASE"/>
    <property type="match status" value="1"/>
</dbReference>
<dbReference type="FunFam" id="2.70.98.10:FF:000003">
    <property type="entry name" value="Aldose 1-epimerase"/>
    <property type="match status" value="1"/>
</dbReference>
<feature type="binding site" evidence="15">
    <location>
        <begin position="80"/>
        <end position="81"/>
    </location>
    <ligand>
        <name>beta-D-galactose</name>
        <dbReference type="ChEBI" id="CHEBI:27667"/>
    </ligand>
</feature>
<dbReference type="GO" id="GO:0030246">
    <property type="term" value="F:carbohydrate binding"/>
    <property type="evidence" value="ECO:0007669"/>
    <property type="project" value="InterPro"/>
</dbReference>
<keyword evidence="11 12" id="KW-0119">Carbohydrate metabolism</keyword>
<dbReference type="EMBL" id="JASCXX010000007">
    <property type="protein sequence ID" value="MDI6448874.1"/>
    <property type="molecule type" value="Genomic_DNA"/>
</dbReference>
<dbReference type="EC" id="5.1.3.3" evidence="6 12"/>
<evidence type="ECO:0000256" key="12">
    <source>
        <dbReference type="PIRNR" id="PIRNR005096"/>
    </source>
</evidence>
<dbReference type="InterPro" id="IPR018052">
    <property type="entry name" value="Ald1_epimerase_CS"/>
</dbReference>
<dbReference type="GO" id="GO:0006006">
    <property type="term" value="P:glucose metabolic process"/>
    <property type="evidence" value="ECO:0007669"/>
    <property type="project" value="TreeGrafter"/>
</dbReference>
<dbReference type="InterPro" id="IPR014718">
    <property type="entry name" value="GH-type_carb-bd"/>
</dbReference>
<dbReference type="GO" id="GO:0005737">
    <property type="term" value="C:cytoplasm"/>
    <property type="evidence" value="ECO:0007669"/>
    <property type="project" value="UniProtKB-SubCell"/>
</dbReference>
<comment type="subunit">
    <text evidence="5">Monomer.</text>
</comment>
<evidence type="ECO:0000256" key="10">
    <source>
        <dbReference type="ARBA" id="ARBA00023235"/>
    </source>
</evidence>
<feature type="binding site" evidence="15">
    <location>
        <begin position="181"/>
        <end position="183"/>
    </location>
    <ligand>
        <name>beta-D-galactose</name>
        <dbReference type="ChEBI" id="CHEBI:27667"/>
    </ligand>
</feature>
<dbReference type="Pfam" id="PF01263">
    <property type="entry name" value="Aldose_epim"/>
    <property type="match status" value="1"/>
</dbReference>
<keyword evidence="9" id="KW-0597">Phosphoprotein</keyword>
<protein>
    <recommendedName>
        <fullName evidence="7 12">Aldose 1-epimerase</fullName>
        <ecNumber evidence="6 12">5.1.3.3</ecNumber>
    </recommendedName>
</protein>